<keyword evidence="3" id="KW-0804">Transcription</keyword>
<feature type="domain" description="HTH tetR-type" evidence="6">
    <location>
        <begin position="29"/>
        <end position="89"/>
    </location>
</feature>
<dbReference type="Pfam" id="PF00440">
    <property type="entry name" value="TetR_N"/>
    <property type="match status" value="1"/>
</dbReference>
<proteinExistence type="predicted"/>
<keyword evidence="1" id="KW-0805">Transcription regulation</keyword>
<feature type="DNA-binding region" description="H-T-H motif" evidence="4">
    <location>
        <begin position="52"/>
        <end position="71"/>
    </location>
</feature>
<organism evidence="7 8">
    <name type="scientific">Nocardia amamiensis</name>
    <dbReference type="NCBI Taxonomy" id="404578"/>
    <lineage>
        <taxon>Bacteria</taxon>
        <taxon>Bacillati</taxon>
        <taxon>Actinomycetota</taxon>
        <taxon>Actinomycetes</taxon>
        <taxon>Mycobacteriales</taxon>
        <taxon>Nocardiaceae</taxon>
        <taxon>Nocardia</taxon>
    </lineage>
</organism>
<gene>
    <name evidence="7" type="ORF">IU459_08220</name>
</gene>
<dbReference type="PANTHER" id="PTHR30055:SF238">
    <property type="entry name" value="MYCOFACTOCIN BIOSYNTHESIS TRANSCRIPTIONAL REGULATOR MFTR-RELATED"/>
    <property type="match status" value="1"/>
</dbReference>
<evidence type="ECO:0000256" key="5">
    <source>
        <dbReference type="SAM" id="MobiDB-lite"/>
    </source>
</evidence>
<dbReference type="InterPro" id="IPR041347">
    <property type="entry name" value="MftR_C"/>
</dbReference>
<evidence type="ECO:0000259" key="6">
    <source>
        <dbReference type="PROSITE" id="PS50977"/>
    </source>
</evidence>
<dbReference type="InterPro" id="IPR050109">
    <property type="entry name" value="HTH-type_TetR-like_transc_reg"/>
</dbReference>
<dbReference type="PROSITE" id="PS01081">
    <property type="entry name" value="HTH_TETR_1"/>
    <property type="match status" value="1"/>
</dbReference>
<dbReference type="InterPro" id="IPR023772">
    <property type="entry name" value="DNA-bd_HTH_TetR-type_CS"/>
</dbReference>
<dbReference type="InterPro" id="IPR001647">
    <property type="entry name" value="HTH_TetR"/>
</dbReference>
<feature type="region of interest" description="Disordered" evidence="5">
    <location>
        <begin position="1"/>
        <end position="28"/>
    </location>
</feature>
<dbReference type="InterPro" id="IPR009057">
    <property type="entry name" value="Homeodomain-like_sf"/>
</dbReference>
<comment type="caution">
    <text evidence="7">The sequence shown here is derived from an EMBL/GenBank/DDBJ whole genome shotgun (WGS) entry which is preliminary data.</text>
</comment>
<dbReference type="RefSeq" id="WP_195128893.1">
    <property type="nucleotide sequence ID" value="NZ_JADLQX010000005.1"/>
</dbReference>
<dbReference type="PRINTS" id="PR00455">
    <property type="entry name" value="HTHTETR"/>
</dbReference>
<feature type="compositionally biased region" description="Low complexity" evidence="5">
    <location>
        <begin position="1"/>
        <end position="17"/>
    </location>
</feature>
<dbReference type="Gene3D" id="1.10.357.10">
    <property type="entry name" value="Tetracycline Repressor, domain 2"/>
    <property type="match status" value="1"/>
</dbReference>
<protein>
    <submittedName>
        <fullName evidence="7">TetR family transcriptional regulator</fullName>
    </submittedName>
</protein>
<evidence type="ECO:0000256" key="3">
    <source>
        <dbReference type="ARBA" id="ARBA00023163"/>
    </source>
</evidence>
<keyword evidence="2 4" id="KW-0238">DNA-binding</keyword>
<evidence type="ECO:0000256" key="2">
    <source>
        <dbReference type="ARBA" id="ARBA00023125"/>
    </source>
</evidence>
<dbReference type="EMBL" id="JADLQX010000005">
    <property type="protein sequence ID" value="MBF6297528.1"/>
    <property type="molecule type" value="Genomic_DNA"/>
</dbReference>
<dbReference type="PANTHER" id="PTHR30055">
    <property type="entry name" value="HTH-TYPE TRANSCRIPTIONAL REGULATOR RUTR"/>
    <property type="match status" value="1"/>
</dbReference>
<evidence type="ECO:0000313" key="7">
    <source>
        <dbReference type="EMBL" id="MBF6297528.1"/>
    </source>
</evidence>
<dbReference type="Proteomes" id="UP000702209">
    <property type="component" value="Unassembled WGS sequence"/>
</dbReference>
<dbReference type="PROSITE" id="PS50977">
    <property type="entry name" value="HTH_TETR_2"/>
    <property type="match status" value="1"/>
</dbReference>
<sequence>MLESSAPMGASAAAGSPPATPGLRERKKQQTRLRIIEVALDLCDTQGFDATTIEQIANVADVSPRTINRYFDSKEAIILGPVQDFGIAVAETLRDLPRTGNELAALREAFLQVVDQAAEVGDTSPISFRRYQQMRRILRSSPSVSARSLEHADEKNTAIAAVLAERLGTAPDARAVRLILGTWQLIGTVGMECTGELFDDADVATASRAGREAFTETFDEFMRTCCVPPNGADQ</sequence>
<keyword evidence="8" id="KW-1185">Reference proteome</keyword>
<name>A0ABS0CP00_9NOCA</name>
<evidence type="ECO:0000256" key="4">
    <source>
        <dbReference type="PROSITE-ProRule" id="PRU00335"/>
    </source>
</evidence>
<accession>A0ABS0CP00</accession>
<evidence type="ECO:0000256" key="1">
    <source>
        <dbReference type="ARBA" id="ARBA00023015"/>
    </source>
</evidence>
<reference evidence="7 8" key="1">
    <citation type="submission" date="2020-10" db="EMBL/GenBank/DDBJ databases">
        <title>Identification of Nocardia species via Next-generation sequencing and recognition of intraspecies genetic diversity.</title>
        <authorList>
            <person name="Li P."/>
            <person name="Li P."/>
            <person name="Lu B."/>
        </authorList>
    </citation>
    <scope>NUCLEOTIDE SEQUENCE [LARGE SCALE GENOMIC DNA]</scope>
    <source>
        <strain evidence="7 8">BJ06-0157</strain>
    </source>
</reference>
<evidence type="ECO:0000313" key="8">
    <source>
        <dbReference type="Proteomes" id="UP000702209"/>
    </source>
</evidence>
<dbReference type="SUPFAM" id="SSF46689">
    <property type="entry name" value="Homeodomain-like"/>
    <property type="match status" value="1"/>
</dbReference>
<dbReference type="Pfam" id="PF17754">
    <property type="entry name" value="TetR_C_14"/>
    <property type="match status" value="1"/>
</dbReference>